<name>F8SJU3_BPPA3</name>
<dbReference type="EMBL" id="HQ630627">
    <property type="protein sequence ID" value="AEH03488.1"/>
    <property type="molecule type" value="Genomic_DNA"/>
</dbReference>
<reference evidence="2 3" key="1">
    <citation type="journal article" date="2011" name="Microbiology">
        <title>The Pseudomonas aeruginosa generalized transducing phage phiPA3 is a new member of the phiKZ-like group of 'jumbo' phages, and infects model laboratory strains and clinical isolates from cystic fibrosis patients.</title>
        <authorList>
            <person name="Monson R."/>
            <person name="Foulds I."/>
            <person name="Foweraker J."/>
            <person name="Welch M."/>
            <person name="Salmond G.P."/>
        </authorList>
    </citation>
    <scope>NUCLEOTIDE SEQUENCE [LARGE SCALE GENOMIC DNA]</scope>
</reference>
<dbReference type="KEGG" id="vg:26643592"/>
<dbReference type="GeneID" id="26643592"/>
<feature type="compositionally biased region" description="Gly residues" evidence="1">
    <location>
        <begin position="213"/>
        <end position="231"/>
    </location>
</feature>
<evidence type="ECO:0000313" key="2">
    <source>
        <dbReference type="EMBL" id="AEH03488.1"/>
    </source>
</evidence>
<keyword evidence="3" id="KW-1185">Reference proteome</keyword>
<dbReference type="OrthoDB" id="16177at10239"/>
<feature type="region of interest" description="Disordered" evidence="1">
    <location>
        <begin position="213"/>
        <end position="252"/>
    </location>
</feature>
<organismHost>
    <name type="scientific">Pseudomonas aeruginosa</name>
    <dbReference type="NCBI Taxonomy" id="287"/>
</organismHost>
<proteinExistence type="predicted"/>
<sequence>MSQQPNAPALNAFSVMSTWLSADPVEGAQKRPSLRFGVFGNVPRISVKTNVPNDLNNGKIDFRCDLATFAAAMTYADDLVNDKPGVPQERKFIFQDDFVAGKKMDKVIPITSLVIGREASTGRIYIAVLSTQQQRPKIKFYFGPSKFHNILNGDGSQISPKEMSEAYAAGFLKPATAIVYHMMVSAFDPNAKNVANPANFNGGGNGGGNNYNRGNGGGNYNRGNNGGGNGGYQKPSSGGFSDSGFDDEIPNF</sequence>
<organism evidence="2 3">
    <name type="scientific">Pseudomonas phage PhiPA3</name>
    <name type="common">Pseudomonas aeruginosa phage PhiPA3</name>
    <dbReference type="NCBI Taxonomy" id="998086"/>
    <lineage>
        <taxon>Viruses</taxon>
        <taxon>Duplodnaviria</taxon>
        <taxon>Heunggongvirae</taxon>
        <taxon>Uroviricota</taxon>
        <taxon>Caudoviricetes</taxon>
        <taxon>Chimalliviridae</taxon>
        <taxon>Miltoncavirus</taxon>
        <taxon>Miltoncavirus PhiPA3</taxon>
    </lineage>
</organism>
<protein>
    <submittedName>
        <fullName evidence="2">Uncharacterized protein 061</fullName>
    </submittedName>
</protein>
<evidence type="ECO:0000313" key="3">
    <source>
        <dbReference type="Proteomes" id="UP000008388"/>
    </source>
</evidence>
<dbReference type="RefSeq" id="YP_009217144.1">
    <property type="nucleotide sequence ID" value="NC_028999.1"/>
</dbReference>
<evidence type="ECO:0000256" key="1">
    <source>
        <dbReference type="SAM" id="MobiDB-lite"/>
    </source>
</evidence>
<gene>
    <name evidence="2" type="primary">061</name>
</gene>
<accession>F8SJU3</accession>
<dbReference type="Proteomes" id="UP000008388">
    <property type="component" value="Segment"/>
</dbReference>